<dbReference type="SMART" id="SM00387">
    <property type="entry name" value="HATPase_c"/>
    <property type="match status" value="1"/>
</dbReference>
<protein>
    <recommendedName>
        <fullName evidence="3">histidine kinase</fullName>
        <ecNumber evidence="3">2.7.13.3</ecNumber>
    </recommendedName>
</protein>
<dbReference type="PROSITE" id="PS50885">
    <property type="entry name" value="HAMP"/>
    <property type="match status" value="1"/>
</dbReference>
<keyword evidence="6 12" id="KW-0418">Kinase</keyword>
<evidence type="ECO:0000259" key="11">
    <source>
        <dbReference type="PROSITE" id="PS50885"/>
    </source>
</evidence>
<dbReference type="InterPro" id="IPR036890">
    <property type="entry name" value="HATPase_C_sf"/>
</dbReference>
<dbReference type="InterPro" id="IPR003661">
    <property type="entry name" value="HisK_dim/P_dom"/>
</dbReference>
<comment type="catalytic activity">
    <reaction evidence="1">
        <text>ATP + protein L-histidine = ADP + protein N-phospho-L-histidine.</text>
        <dbReference type="EC" id="2.7.13.3"/>
    </reaction>
</comment>
<accession>A0A2U3LUF6</accession>
<dbReference type="PANTHER" id="PTHR45453">
    <property type="entry name" value="PHOSPHATE REGULON SENSOR PROTEIN PHOR"/>
    <property type="match status" value="1"/>
</dbReference>
<dbReference type="Pfam" id="PF02518">
    <property type="entry name" value="HATPase_c"/>
    <property type="match status" value="1"/>
</dbReference>
<dbReference type="InterPro" id="IPR003660">
    <property type="entry name" value="HAMP_dom"/>
</dbReference>
<evidence type="ECO:0000256" key="5">
    <source>
        <dbReference type="ARBA" id="ARBA00022679"/>
    </source>
</evidence>
<dbReference type="InterPro" id="IPR003594">
    <property type="entry name" value="HATPase_dom"/>
</dbReference>
<dbReference type="GO" id="GO:0004721">
    <property type="term" value="F:phosphoprotein phosphatase activity"/>
    <property type="evidence" value="ECO:0007669"/>
    <property type="project" value="TreeGrafter"/>
</dbReference>
<dbReference type="Gene3D" id="1.10.8.500">
    <property type="entry name" value="HAMP domain in histidine kinase"/>
    <property type="match status" value="1"/>
</dbReference>
<keyword evidence="9" id="KW-0175">Coiled coil</keyword>
<evidence type="ECO:0000256" key="3">
    <source>
        <dbReference type="ARBA" id="ARBA00012438"/>
    </source>
</evidence>
<evidence type="ECO:0000313" key="13">
    <source>
        <dbReference type="Proteomes" id="UP000238916"/>
    </source>
</evidence>
<dbReference type="AlphaFoldDB" id="A0A2U3LUF6"/>
<dbReference type="SMART" id="SM00388">
    <property type="entry name" value="HisKA"/>
    <property type="match status" value="1"/>
</dbReference>
<proteinExistence type="predicted"/>
<comment type="subcellular location">
    <subcellularLocation>
        <location evidence="2">Membrane</location>
    </subcellularLocation>
</comment>
<keyword evidence="4" id="KW-0597">Phosphoprotein</keyword>
<dbReference type="EMBL" id="OMOF01000806">
    <property type="protein sequence ID" value="SPF55432.1"/>
    <property type="molecule type" value="Genomic_DNA"/>
</dbReference>
<sequence length="299" mass="34560">MNQIAFKMADLDFSEEVTVTSNDELGSMAVSLNRLSKNLRTSLTELKNANEQLQLDIEKEKDREIIRKEFVASVSHELKTPLGIIKGFAEGVKDNIAENKKEHYINVILDEIEKMDELVLDLLDLAKLESNAYKPDMEDFNITDLVNDVETRLINRIYEKKIRLKHEYEGKNFKVCGDLRRIEQVVMNIMNNAIKHTNHEGDIKIGIKEQKNVVYISIENSGSHIREEDLKRIWERFYRAEKSRDRKTGGTGLGLSIVKNILEIHVSRFGAENTEDGVSFYFTLEKALDVYYCANIDWI</sequence>
<keyword evidence="8" id="KW-0472">Membrane</keyword>
<dbReference type="InterPro" id="IPR004358">
    <property type="entry name" value="Sig_transdc_His_kin-like_C"/>
</dbReference>
<dbReference type="InterPro" id="IPR036097">
    <property type="entry name" value="HisK_dim/P_sf"/>
</dbReference>
<evidence type="ECO:0000256" key="1">
    <source>
        <dbReference type="ARBA" id="ARBA00000085"/>
    </source>
</evidence>
<dbReference type="PROSITE" id="PS50109">
    <property type="entry name" value="HIS_KIN"/>
    <property type="match status" value="1"/>
</dbReference>
<feature type="domain" description="HAMP" evidence="11">
    <location>
        <begin position="7"/>
        <end position="44"/>
    </location>
</feature>
<dbReference type="InterPro" id="IPR050351">
    <property type="entry name" value="BphY/WalK/GraS-like"/>
</dbReference>
<reference evidence="13" key="1">
    <citation type="submission" date="2018-02" db="EMBL/GenBank/DDBJ databases">
        <authorList>
            <person name="Hausmann B."/>
        </authorList>
    </citation>
    <scope>NUCLEOTIDE SEQUENCE [LARGE SCALE GENOMIC DNA]</scope>
    <source>
        <strain evidence="13">Peat soil MAG SbF1</strain>
    </source>
</reference>
<evidence type="ECO:0000256" key="2">
    <source>
        <dbReference type="ARBA" id="ARBA00004370"/>
    </source>
</evidence>
<dbReference type="CDD" id="cd00082">
    <property type="entry name" value="HisKA"/>
    <property type="match status" value="1"/>
</dbReference>
<dbReference type="Pfam" id="PF00672">
    <property type="entry name" value="HAMP"/>
    <property type="match status" value="1"/>
</dbReference>
<gene>
    <name evidence="12" type="ORF">SBF1_8240001</name>
</gene>
<dbReference type="SUPFAM" id="SSF47384">
    <property type="entry name" value="Homodimeric domain of signal transducing histidine kinase"/>
    <property type="match status" value="1"/>
</dbReference>
<dbReference type="SUPFAM" id="SSF55874">
    <property type="entry name" value="ATPase domain of HSP90 chaperone/DNA topoisomerase II/histidine kinase"/>
    <property type="match status" value="1"/>
</dbReference>
<dbReference type="SUPFAM" id="SSF158472">
    <property type="entry name" value="HAMP domain-like"/>
    <property type="match status" value="1"/>
</dbReference>
<dbReference type="GO" id="GO:0016036">
    <property type="term" value="P:cellular response to phosphate starvation"/>
    <property type="evidence" value="ECO:0007669"/>
    <property type="project" value="TreeGrafter"/>
</dbReference>
<dbReference type="Proteomes" id="UP000238916">
    <property type="component" value="Unassembled WGS sequence"/>
</dbReference>
<dbReference type="FunFam" id="3.30.565.10:FF:000006">
    <property type="entry name" value="Sensor histidine kinase WalK"/>
    <property type="match status" value="1"/>
</dbReference>
<dbReference type="FunFam" id="1.10.287.130:FF:000001">
    <property type="entry name" value="Two-component sensor histidine kinase"/>
    <property type="match status" value="1"/>
</dbReference>
<feature type="domain" description="Histidine kinase" evidence="10">
    <location>
        <begin position="73"/>
        <end position="288"/>
    </location>
</feature>
<evidence type="ECO:0000256" key="8">
    <source>
        <dbReference type="ARBA" id="ARBA00023136"/>
    </source>
</evidence>
<evidence type="ECO:0000256" key="9">
    <source>
        <dbReference type="SAM" id="Coils"/>
    </source>
</evidence>
<feature type="coiled-coil region" evidence="9">
    <location>
        <begin position="32"/>
        <end position="63"/>
    </location>
</feature>
<dbReference type="InterPro" id="IPR005467">
    <property type="entry name" value="His_kinase_dom"/>
</dbReference>
<evidence type="ECO:0000259" key="10">
    <source>
        <dbReference type="PROSITE" id="PS50109"/>
    </source>
</evidence>
<dbReference type="PANTHER" id="PTHR45453:SF3">
    <property type="entry name" value="HISTIDINE KINASE"/>
    <property type="match status" value="1"/>
</dbReference>
<dbReference type="CDD" id="cd06225">
    <property type="entry name" value="HAMP"/>
    <property type="match status" value="1"/>
</dbReference>
<dbReference type="EC" id="2.7.13.3" evidence="3"/>
<evidence type="ECO:0000256" key="4">
    <source>
        <dbReference type="ARBA" id="ARBA00022553"/>
    </source>
</evidence>
<organism evidence="12 13">
    <name type="scientific">Candidatus Desulfosporosinus infrequens</name>
    <dbReference type="NCBI Taxonomy" id="2043169"/>
    <lineage>
        <taxon>Bacteria</taxon>
        <taxon>Bacillati</taxon>
        <taxon>Bacillota</taxon>
        <taxon>Clostridia</taxon>
        <taxon>Eubacteriales</taxon>
        <taxon>Desulfitobacteriaceae</taxon>
        <taxon>Desulfosporosinus</taxon>
    </lineage>
</organism>
<dbReference type="Gene3D" id="1.10.287.130">
    <property type="match status" value="1"/>
</dbReference>
<keyword evidence="5" id="KW-0808">Transferase</keyword>
<dbReference type="GO" id="GO:0000155">
    <property type="term" value="F:phosphorelay sensor kinase activity"/>
    <property type="evidence" value="ECO:0007669"/>
    <property type="project" value="InterPro"/>
</dbReference>
<name>A0A2U3LUF6_9FIRM</name>
<keyword evidence="7" id="KW-0902">Two-component regulatory system</keyword>
<evidence type="ECO:0000256" key="7">
    <source>
        <dbReference type="ARBA" id="ARBA00023012"/>
    </source>
</evidence>
<evidence type="ECO:0000313" key="12">
    <source>
        <dbReference type="EMBL" id="SPF55432.1"/>
    </source>
</evidence>
<evidence type="ECO:0000256" key="6">
    <source>
        <dbReference type="ARBA" id="ARBA00022777"/>
    </source>
</evidence>
<dbReference type="PRINTS" id="PR00344">
    <property type="entry name" value="BCTRLSENSOR"/>
</dbReference>
<dbReference type="Gene3D" id="3.30.565.10">
    <property type="entry name" value="Histidine kinase-like ATPase, C-terminal domain"/>
    <property type="match status" value="1"/>
</dbReference>
<dbReference type="GO" id="GO:0005886">
    <property type="term" value="C:plasma membrane"/>
    <property type="evidence" value="ECO:0007669"/>
    <property type="project" value="TreeGrafter"/>
</dbReference>
<dbReference type="Pfam" id="PF00512">
    <property type="entry name" value="HisKA"/>
    <property type="match status" value="1"/>
</dbReference>